<reference evidence="2 3" key="1">
    <citation type="submission" date="2018-11" db="EMBL/GenBank/DDBJ databases">
        <authorList>
            <consortium name="Pathogen Informatics"/>
        </authorList>
    </citation>
    <scope>NUCLEOTIDE SEQUENCE [LARGE SCALE GENOMIC DNA]</scope>
</reference>
<dbReference type="GO" id="GO:0003713">
    <property type="term" value="F:transcription coactivator activity"/>
    <property type="evidence" value="ECO:0007669"/>
    <property type="project" value="InterPro"/>
</dbReference>
<dbReference type="GO" id="GO:0005634">
    <property type="term" value="C:nucleus"/>
    <property type="evidence" value="ECO:0007669"/>
    <property type="project" value="TreeGrafter"/>
</dbReference>
<dbReference type="AlphaFoldDB" id="A0A183G8C4"/>
<dbReference type="EMBL" id="UZAH01030470">
    <property type="protein sequence ID" value="VDP10661.1"/>
    <property type="molecule type" value="Genomic_DNA"/>
</dbReference>
<dbReference type="GO" id="GO:0031490">
    <property type="term" value="F:chromatin DNA binding"/>
    <property type="evidence" value="ECO:0007669"/>
    <property type="project" value="TreeGrafter"/>
</dbReference>
<sequence length="258" mass="28118">MSINTANTPDGRGVLIYNGEVILVFGQGVVMTVGKNNNENFDGKFSGSVYLTSHRVIFMPDHGKSFQSFEMPFSCMQDVHLEQPIFGLFVLARANYLKGVALAMPGSQLSGEIPWRLTFNKGGCIDFGRCLLEAVDRAERFRPTAAPPAYAPPCGDFYAAPPDYYAPSPDGRALQNLDNFDVMRTGGDNGDLGYHGLRPPTQAFPDRPQTNSVFMCEAPPPYPGIGPDRPPMPTEQLHRAGTTANSSDSGSEGLRKRH</sequence>
<keyword evidence="3" id="KW-1185">Reference proteome</keyword>
<protein>
    <submittedName>
        <fullName evidence="4">GRAM domain-containing protein</fullName>
    </submittedName>
</protein>
<feature type="region of interest" description="Disordered" evidence="1">
    <location>
        <begin position="218"/>
        <end position="258"/>
    </location>
</feature>
<dbReference type="SUPFAM" id="SSF50729">
    <property type="entry name" value="PH domain-like"/>
    <property type="match status" value="1"/>
</dbReference>
<evidence type="ECO:0000313" key="3">
    <source>
        <dbReference type="Proteomes" id="UP000050761"/>
    </source>
</evidence>
<dbReference type="CDD" id="cd13214">
    <property type="entry name" value="PH-GRAM_WBP2"/>
    <property type="match status" value="1"/>
</dbReference>
<accession>A0A3P8AJC9</accession>
<dbReference type="InterPro" id="IPR044852">
    <property type="entry name" value="WBP2-like"/>
</dbReference>
<gene>
    <name evidence="2" type="ORF">HPBE_LOCUS18108</name>
</gene>
<accession>A0A183G8C4</accession>
<dbReference type="Proteomes" id="UP000050761">
    <property type="component" value="Unassembled WGS sequence"/>
</dbReference>
<organism evidence="3 4">
    <name type="scientific">Heligmosomoides polygyrus</name>
    <name type="common">Parasitic roundworm</name>
    <dbReference type="NCBI Taxonomy" id="6339"/>
    <lineage>
        <taxon>Eukaryota</taxon>
        <taxon>Metazoa</taxon>
        <taxon>Ecdysozoa</taxon>
        <taxon>Nematoda</taxon>
        <taxon>Chromadorea</taxon>
        <taxon>Rhabditida</taxon>
        <taxon>Rhabditina</taxon>
        <taxon>Rhabditomorpha</taxon>
        <taxon>Strongyloidea</taxon>
        <taxon>Heligmosomidae</taxon>
        <taxon>Heligmosomoides</taxon>
    </lineage>
</organism>
<evidence type="ECO:0000313" key="2">
    <source>
        <dbReference type="EMBL" id="VDP10661.1"/>
    </source>
</evidence>
<dbReference type="OrthoDB" id="1259151at2759"/>
<evidence type="ECO:0000256" key="1">
    <source>
        <dbReference type="SAM" id="MobiDB-lite"/>
    </source>
</evidence>
<proteinExistence type="predicted"/>
<dbReference type="InterPro" id="IPR011993">
    <property type="entry name" value="PH-like_dom_sf"/>
</dbReference>
<evidence type="ECO:0000313" key="4">
    <source>
        <dbReference type="WBParaSite" id="HPBE_0001810901-mRNA-1"/>
    </source>
</evidence>
<dbReference type="PANTHER" id="PTHR31606">
    <property type="entry name" value="WW DOMAIN BINDING PROTEIN 2, ISOFORM E"/>
    <property type="match status" value="1"/>
</dbReference>
<dbReference type="Gene3D" id="2.30.29.30">
    <property type="entry name" value="Pleckstrin-homology domain (PH domain)/Phosphotyrosine-binding domain (PTB)"/>
    <property type="match status" value="1"/>
</dbReference>
<reference evidence="4" key="2">
    <citation type="submission" date="2019-09" db="UniProtKB">
        <authorList>
            <consortium name="WormBaseParasite"/>
        </authorList>
    </citation>
    <scope>IDENTIFICATION</scope>
</reference>
<feature type="compositionally biased region" description="Pro residues" evidence="1">
    <location>
        <begin position="218"/>
        <end position="233"/>
    </location>
</feature>
<dbReference type="PANTHER" id="PTHR31606:SF13">
    <property type="entry name" value="GRAM DOMAIN-CONTAINING PROTEIN"/>
    <property type="match status" value="1"/>
</dbReference>
<name>A0A183G8C4_HELPZ</name>
<dbReference type="WBParaSite" id="HPBE_0001810901-mRNA-1">
    <property type="protein sequence ID" value="HPBE_0001810901-mRNA-1"/>
    <property type="gene ID" value="HPBE_0001810901"/>
</dbReference>